<dbReference type="PANTHER" id="PTHR43877:SF6">
    <property type="entry name" value="GCN5-RELATED N-ACETYLTRANSFERASE"/>
    <property type="match status" value="1"/>
</dbReference>
<dbReference type="SUPFAM" id="SSF55729">
    <property type="entry name" value="Acyl-CoA N-acyltransferases (Nat)"/>
    <property type="match status" value="2"/>
</dbReference>
<keyword evidence="5" id="KW-1185">Reference proteome</keyword>
<evidence type="ECO:0000313" key="5">
    <source>
        <dbReference type="Proteomes" id="UP001595979"/>
    </source>
</evidence>
<dbReference type="InterPro" id="IPR016181">
    <property type="entry name" value="Acyl_CoA_acyltransferase"/>
</dbReference>
<sequence length="335" mass="36989">MAPFTLRDARFPDDFPAIARILSAAGPDWPVTAEVLAHEHEGRDPALYFTQVVAQQGGEVVGVGGLGHDSFSFEAWRYGGRVAVHPEFRRQGVGAALYGELLRRVRERGARELRTMLSDLPHDRPGVAFLTARGFRPVWDRYESSIHTADVDLGAFGGLWRDVAAGGIELRSLAELRGDPERDRRLHELDWLLFQDVPTGTALTRRPLDQWVRDELDDPGLRPELSFVALDPARADPLTGPYVGYSTIGWNPAGDYGYIGMTGVLREYRGRGLARALKVAAMRALHASGGGLIKTFNDAPNRAMLTMNEGLGFRRTATRTRYELRLDPQGVDSGA</sequence>
<feature type="domain" description="N-acetyltransferase" evidence="3">
    <location>
        <begin position="195"/>
        <end position="335"/>
    </location>
</feature>
<reference evidence="5" key="1">
    <citation type="journal article" date="2019" name="Int. J. Syst. Evol. Microbiol.">
        <title>The Global Catalogue of Microorganisms (GCM) 10K type strain sequencing project: providing services to taxonomists for standard genome sequencing and annotation.</title>
        <authorList>
            <consortium name="The Broad Institute Genomics Platform"/>
            <consortium name="The Broad Institute Genome Sequencing Center for Infectious Disease"/>
            <person name="Wu L."/>
            <person name="Ma J."/>
        </authorList>
    </citation>
    <scope>NUCLEOTIDE SEQUENCE [LARGE SCALE GENOMIC DNA]</scope>
    <source>
        <strain evidence="5">CGMCC 1.15053</strain>
    </source>
</reference>
<comment type="caution">
    <text evidence="4">The sequence shown here is derived from an EMBL/GenBank/DDBJ whole genome shotgun (WGS) entry which is preliminary data.</text>
</comment>
<dbReference type="RefSeq" id="WP_380045900.1">
    <property type="nucleotide sequence ID" value="NZ_JBHSOH010000003.1"/>
</dbReference>
<accession>A0ABW1DI21</accession>
<dbReference type="EMBL" id="JBHSOH010000003">
    <property type="protein sequence ID" value="MFC5847086.1"/>
    <property type="molecule type" value="Genomic_DNA"/>
</dbReference>
<dbReference type="GO" id="GO:0016746">
    <property type="term" value="F:acyltransferase activity"/>
    <property type="evidence" value="ECO:0007669"/>
    <property type="project" value="UniProtKB-KW"/>
</dbReference>
<evidence type="ECO:0000313" key="4">
    <source>
        <dbReference type="EMBL" id="MFC5847086.1"/>
    </source>
</evidence>
<dbReference type="InterPro" id="IPR050832">
    <property type="entry name" value="Bact_Acetyltransf"/>
</dbReference>
<protein>
    <submittedName>
        <fullName evidence="4">GNAT family N-acetyltransferase</fullName>
        <ecNumber evidence="4">2.3.1.-</ecNumber>
    </submittedName>
</protein>
<dbReference type="PROSITE" id="PS51186">
    <property type="entry name" value="GNAT"/>
    <property type="match status" value="2"/>
</dbReference>
<organism evidence="4 5">
    <name type="scientific">Deinococcus petrolearius</name>
    <dbReference type="NCBI Taxonomy" id="1751295"/>
    <lineage>
        <taxon>Bacteria</taxon>
        <taxon>Thermotogati</taxon>
        <taxon>Deinococcota</taxon>
        <taxon>Deinococci</taxon>
        <taxon>Deinococcales</taxon>
        <taxon>Deinococcaceae</taxon>
        <taxon>Deinococcus</taxon>
    </lineage>
</organism>
<dbReference type="CDD" id="cd04301">
    <property type="entry name" value="NAT_SF"/>
    <property type="match status" value="2"/>
</dbReference>
<dbReference type="Pfam" id="PF00583">
    <property type="entry name" value="Acetyltransf_1"/>
    <property type="match status" value="2"/>
</dbReference>
<dbReference type="InterPro" id="IPR000182">
    <property type="entry name" value="GNAT_dom"/>
</dbReference>
<name>A0ABW1DI21_9DEIO</name>
<evidence type="ECO:0000259" key="3">
    <source>
        <dbReference type="PROSITE" id="PS51186"/>
    </source>
</evidence>
<keyword evidence="1 4" id="KW-0808">Transferase</keyword>
<gene>
    <name evidence="4" type="ORF">ACFPQ6_02085</name>
</gene>
<dbReference type="PANTHER" id="PTHR43877">
    <property type="entry name" value="AMINOALKYLPHOSPHONATE N-ACETYLTRANSFERASE-RELATED-RELATED"/>
    <property type="match status" value="1"/>
</dbReference>
<dbReference type="Proteomes" id="UP001595979">
    <property type="component" value="Unassembled WGS sequence"/>
</dbReference>
<proteinExistence type="predicted"/>
<evidence type="ECO:0000256" key="2">
    <source>
        <dbReference type="ARBA" id="ARBA00023315"/>
    </source>
</evidence>
<evidence type="ECO:0000256" key="1">
    <source>
        <dbReference type="ARBA" id="ARBA00022679"/>
    </source>
</evidence>
<keyword evidence="2 4" id="KW-0012">Acyltransferase</keyword>
<dbReference type="Gene3D" id="3.40.630.30">
    <property type="match status" value="1"/>
</dbReference>
<dbReference type="EC" id="2.3.1.-" evidence="4"/>
<feature type="domain" description="N-acetyltransferase" evidence="3">
    <location>
        <begin position="4"/>
        <end position="150"/>
    </location>
</feature>